<keyword evidence="3" id="KW-0804">Transcription</keyword>
<dbReference type="KEGG" id="abas:ACPOL_1412"/>
<dbReference type="PANTHER" id="PTHR33204:SF39">
    <property type="entry name" value="TRANSCRIPTIONAL REGULATORY PROTEIN"/>
    <property type="match status" value="1"/>
</dbReference>
<dbReference type="GO" id="GO:0003677">
    <property type="term" value="F:DNA binding"/>
    <property type="evidence" value="ECO:0007669"/>
    <property type="project" value="UniProtKB-KW"/>
</dbReference>
<dbReference type="Pfam" id="PF01638">
    <property type="entry name" value="HxlR"/>
    <property type="match status" value="1"/>
</dbReference>
<evidence type="ECO:0000313" key="5">
    <source>
        <dbReference type="EMBL" id="AXC10760.1"/>
    </source>
</evidence>
<dbReference type="RefSeq" id="WP_236657276.1">
    <property type="nucleotide sequence ID" value="NZ_CP030840.1"/>
</dbReference>
<evidence type="ECO:0000256" key="1">
    <source>
        <dbReference type="ARBA" id="ARBA00023015"/>
    </source>
</evidence>
<organism evidence="5 6">
    <name type="scientific">Acidisarcina polymorpha</name>
    <dbReference type="NCBI Taxonomy" id="2211140"/>
    <lineage>
        <taxon>Bacteria</taxon>
        <taxon>Pseudomonadati</taxon>
        <taxon>Acidobacteriota</taxon>
        <taxon>Terriglobia</taxon>
        <taxon>Terriglobales</taxon>
        <taxon>Acidobacteriaceae</taxon>
        <taxon>Acidisarcina</taxon>
    </lineage>
</organism>
<gene>
    <name evidence="5" type="ORF">ACPOL_1412</name>
</gene>
<dbReference type="AlphaFoldDB" id="A0A2Z5FVJ0"/>
<proteinExistence type="predicted"/>
<dbReference type="PROSITE" id="PS51118">
    <property type="entry name" value="HTH_HXLR"/>
    <property type="match status" value="1"/>
</dbReference>
<accession>A0A2Z5FVJ0</accession>
<reference evidence="5 6" key="1">
    <citation type="journal article" date="2018" name="Front. Microbiol.">
        <title>Hydrolytic Capabilities as a Key to Environmental Success: Chitinolytic and Cellulolytic Acidobacteria From Acidic Sub-arctic Soils and Boreal Peatlands.</title>
        <authorList>
            <person name="Belova S.E."/>
            <person name="Ravin N.V."/>
            <person name="Pankratov T.A."/>
            <person name="Rakitin A.L."/>
            <person name="Ivanova A.A."/>
            <person name="Beletsky A.V."/>
            <person name="Mardanov A.V."/>
            <person name="Sinninghe Damste J.S."/>
            <person name="Dedysh S.N."/>
        </authorList>
    </citation>
    <scope>NUCLEOTIDE SEQUENCE [LARGE SCALE GENOMIC DNA]</scope>
    <source>
        <strain evidence="5 6">SBC82</strain>
    </source>
</reference>
<protein>
    <submittedName>
        <fullName evidence="5">Transcriptional regulator, HxlR family</fullName>
    </submittedName>
</protein>
<evidence type="ECO:0000256" key="2">
    <source>
        <dbReference type="ARBA" id="ARBA00023125"/>
    </source>
</evidence>
<dbReference type="Proteomes" id="UP000253606">
    <property type="component" value="Chromosome"/>
</dbReference>
<dbReference type="PANTHER" id="PTHR33204">
    <property type="entry name" value="TRANSCRIPTIONAL REGULATOR, MARR FAMILY"/>
    <property type="match status" value="1"/>
</dbReference>
<dbReference type="SUPFAM" id="SSF46785">
    <property type="entry name" value="Winged helix' DNA-binding domain"/>
    <property type="match status" value="1"/>
</dbReference>
<dbReference type="InterPro" id="IPR036388">
    <property type="entry name" value="WH-like_DNA-bd_sf"/>
</dbReference>
<keyword evidence="2" id="KW-0238">DNA-binding</keyword>
<keyword evidence="1" id="KW-0805">Transcription regulation</keyword>
<keyword evidence="6" id="KW-1185">Reference proteome</keyword>
<dbReference type="Gene3D" id="1.10.10.10">
    <property type="entry name" value="Winged helix-like DNA-binding domain superfamily/Winged helix DNA-binding domain"/>
    <property type="match status" value="1"/>
</dbReference>
<dbReference type="EMBL" id="CP030840">
    <property type="protein sequence ID" value="AXC10760.1"/>
    <property type="molecule type" value="Genomic_DNA"/>
</dbReference>
<evidence type="ECO:0000256" key="3">
    <source>
        <dbReference type="ARBA" id="ARBA00023163"/>
    </source>
</evidence>
<dbReference type="InterPro" id="IPR036390">
    <property type="entry name" value="WH_DNA-bd_sf"/>
</dbReference>
<dbReference type="InterPro" id="IPR002577">
    <property type="entry name" value="HTH_HxlR"/>
</dbReference>
<evidence type="ECO:0000313" key="6">
    <source>
        <dbReference type="Proteomes" id="UP000253606"/>
    </source>
</evidence>
<feature type="domain" description="HTH hxlR-type" evidence="4">
    <location>
        <begin position="12"/>
        <end position="111"/>
    </location>
</feature>
<name>A0A2Z5FVJ0_9BACT</name>
<sequence>METKETEIMATLPAVRPILEQIANKWAILVLTFVCDKPQRFNVIKRRLDGITQKALTETLRRLERNGLVARRVIPVSPVAVEYSITKLGRTLQDPFAALYDWSVTHQSEIEKAQSQFDAFATASKGCGNLEGNFEGPTA</sequence>
<evidence type="ECO:0000259" key="4">
    <source>
        <dbReference type="PROSITE" id="PS51118"/>
    </source>
</evidence>